<proteinExistence type="predicted"/>
<protein>
    <submittedName>
        <fullName evidence="1">Uncharacterized protein</fullName>
    </submittedName>
</protein>
<evidence type="ECO:0000313" key="2">
    <source>
        <dbReference type="Proteomes" id="UP001060085"/>
    </source>
</evidence>
<accession>A0ACC0A606</accession>
<reference evidence="2" key="1">
    <citation type="journal article" date="2023" name="Nat. Plants">
        <title>Single-cell RNA sequencing provides a high-resolution roadmap for understanding the multicellular compartmentation of specialized metabolism.</title>
        <authorList>
            <person name="Sun S."/>
            <person name="Shen X."/>
            <person name="Li Y."/>
            <person name="Li Y."/>
            <person name="Wang S."/>
            <person name="Li R."/>
            <person name="Zhang H."/>
            <person name="Shen G."/>
            <person name="Guo B."/>
            <person name="Wei J."/>
            <person name="Xu J."/>
            <person name="St-Pierre B."/>
            <person name="Chen S."/>
            <person name="Sun C."/>
        </authorList>
    </citation>
    <scope>NUCLEOTIDE SEQUENCE [LARGE SCALE GENOMIC DNA]</scope>
</reference>
<keyword evidence="2" id="KW-1185">Reference proteome</keyword>
<gene>
    <name evidence="1" type="ORF">M9H77_25098</name>
</gene>
<organism evidence="1 2">
    <name type="scientific">Catharanthus roseus</name>
    <name type="common">Madagascar periwinkle</name>
    <name type="synonym">Vinca rosea</name>
    <dbReference type="NCBI Taxonomy" id="4058"/>
    <lineage>
        <taxon>Eukaryota</taxon>
        <taxon>Viridiplantae</taxon>
        <taxon>Streptophyta</taxon>
        <taxon>Embryophyta</taxon>
        <taxon>Tracheophyta</taxon>
        <taxon>Spermatophyta</taxon>
        <taxon>Magnoliopsida</taxon>
        <taxon>eudicotyledons</taxon>
        <taxon>Gunneridae</taxon>
        <taxon>Pentapetalae</taxon>
        <taxon>asterids</taxon>
        <taxon>lamiids</taxon>
        <taxon>Gentianales</taxon>
        <taxon>Apocynaceae</taxon>
        <taxon>Rauvolfioideae</taxon>
        <taxon>Vinceae</taxon>
        <taxon>Catharanthinae</taxon>
        <taxon>Catharanthus</taxon>
    </lineage>
</organism>
<sequence>MTELKFDACAVYVAMVVIQLAYGGSNILIKVALAEGLNQLVLVVYRHAIPTIILEYTSPTVASALSNVIPGLTFAMTVLVGIEKLRLKTSRGKAKVLGTLTCVAGSLIFTFWKGGLLCKGPVNKPLISIQGSPSSGHPVHGYGTNENWVKGSLLILVANVAWSASLILQLSRLWEFSAFAFAEQLQLGRNSKTFLELISFIPNLSYDL</sequence>
<dbReference type="EMBL" id="CM044706">
    <property type="protein sequence ID" value="KAI5656305.1"/>
    <property type="molecule type" value="Genomic_DNA"/>
</dbReference>
<evidence type="ECO:0000313" key="1">
    <source>
        <dbReference type="EMBL" id="KAI5656305.1"/>
    </source>
</evidence>
<comment type="caution">
    <text evidence="1">The sequence shown here is derived from an EMBL/GenBank/DDBJ whole genome shotgun (WGS) entry which is preliminary data.</text>
</comment>
<dbReference type="Proteomes" id="UP001060085">
    <property type="component" value="Linkage Group LG06"/>
</dbReference>
<name>A0ACC0A606_CATRO</name>